<gene>
    <name evidence="5" type="primary">oprF_2</name>
    <name evidence="5" type="ORF">LOM8899_01244</name>
</gene>
<evidence type="ECO:0000313" key="5">
    <source>
        <dbReference type="EMBL" id="SMY07112.1"/>
    </source>
</evidence>
<accession>A0A238LC05</accession>
<evidence type="ECO:0000313" key="6">
    <source>
        <dbReference type="Proteomes" id="UP000201613"/>
    </source>
</evidence>
<name>A0A238LC05_9RHOB</name>
<evidence type="ECO:0000256" key="1">
    <source>
        <dbReference type="ARBA" id="ARBA00022729"/>
    </source>
</evidence>
<evidence type="ECO:0000256" key="3">
    <source>
        <dbReference type="SAM" id="SignalP"/>
    </source>
</evidence>
<dbReference type="Proteomes" id="UP000201613">
    <property type="component" value="Unassembled WGS sequence"/>
</dbReference>
<keyword evidence="1 3" id="KW-0732">Signal</keyword>
<keyword evidence="6" id="KW-1185">Reference proteome</keyword>
<dbReference type="InterPro" id="IPR024370">
    <property type="entry name" value="PBP_domain"/>
</dbReference>
<dbReference type="PANTHER" id="PTHR30570:SF1">
    <property type="entry name" value="PHOSPHATE-BINDING PROTEIN PSTS"/>
    <property type="match status" value="1"/>
</dbReference>
<evidence type="ECO:0000256" key="2">
    <source>
        <dbReference type="PROSITE-ProRule" id="PRU00473"/>
    </source>
</evidence>
<organism evidence="5 6">
    <name type="scientific">Flavimaricola marinus</name>
    <dbReference type="NCBI Taxonomy" id="1819565"/>
    <lineage>
        <taxon>Bacteria</taxon>
        <taxon>Pseudomonadati</taxon>
        <taxon>Pseudomonadota</taxon>
        <taxon>Alphaproteobacteria</taxon>
        <taxon>Rhodobacterales</taxon>
        <taxon>Paracoccaceae</taxon>
        <taxon>Flavimaricola</taxon>
    </lineage>
</organism>
<feature type="signal peptide" evidence="3">
    <location>
        <begin position="1"/>
        <end position="31"/>
    </location>
</feature>
<evidence type="ECO:0000259" key="4">
    <source>
        <dbReference type="PROSITE" id="PS51123"/>
    </source>
</evidence>
<dbReference type="AlphaFoldDB" id="A0A238LC05"/>
<dbReference type="PROSITE" id="PS51123">
    <property type="entry name" value="OMPA_2"/>
    <property type="match status" value="1"/>
</dbReference>
<sequence>MTHRANRPGERLLKSAAIIAALFLCASSVSAQETVELRATDGTLSLQGRVLGYDGRYLRLETAQGEITLDYAKVSCIGATCPDPDAFVDLLRFSGTGRLGGLILPAMVEGYARAHGLIATRVEETLSTFRYDLTDSDGTAIARLSFRLTTTEDGFADLFAHEADVVMAAREISPAEAEVARDAGMGQLNAPARVRILAFDALVPLVSPANPIDEIALEDLARAYAGEVTNWQALGGPDQPIELHLGNPNTGLAQGFVQNVLEATGRELSADVVQHPGDQAVVAAVLAAPNALGITSFETIGNADALPLSGPCGLRTRAGLTEVRTGDYPLTMPLFLYLPVRRLGPVAQDFIDWLNTADAQLILKRIGVPGQNAVPIPISEQGDRLAAAIGAAGDEVGLAALQRMIDAMEGHDRLTPTFRFGAGQSGLDPASRAHVRSVAQAIRDGQYAGQDLLLLGFSDGRGPASTNQRLSAARAETVRSAIVSVLGGTLPEGLTLRTVALGEALPMGCDDTVWGRQMNRRVELWAPSAPF</sequence>
<dbReference type="GO" id="GO:0016020">
    <property type="term" value="C:membrane"/>
    <property type="evidence" value="ECO:0007669"/>
    <property type="project" value="UniProtKB-UniRule"/>
</dbReference>
<dbReference type="SUPFAM" id="SSF53850">
    <property type="entry name" value="Periplasmic binding protein-like II"/>
    <property type="match status" value="1"/>
</dbReference>
<protein>
    <submittedName>
        <fullName evidence="5">Outer membrane porin F</fullName>
    </submittedName>
</protein>
<keyword evidence="2" id="KW-0472">Membrane</keyword>
<dbReference type="Gene3D" id="3.30.1330.60">
    <property type="entry name" value="OmpA-like domain"/>
    <property type="match status" value="1"/>
</dbReference>
<dbReference type="InterPro" id="IPR006665">
    <property type="entry name" value="OmpA-like"/>
</dbReference>
<dbReference type="InterPro" id="IPR036737">
    <property type="entry name" value="OmpA-like_sf"/>
</dbReference>
<dbReference type="PANTHER" id="PTHR30570">
    <property type="entry name" value="PERIPLASMIC PHOSPHATE BINDING COMPONENT OF PHOSPHATE ABC TRANSPORTER"/>
    <property type="match status" value="1"/>
</dbReference>
<dbReference type="CDD" id="cd07185">
    <property type="entry name" value="OmpA_C-like"/>
    <property type="match status" value="1"/>
</dbReference>
<reference evidence="5 6" key="1">
    <citation type="submission" date="2017-05" db="EMBL/GenBank/DDBJ databases">
        <authorList>
            <person name="Song R."/>
            <person name="Chenine A.L."/>
            <person name="Ruprecht R.M."/>
        </authorList>
    </citation>
    <scope>NUCLEOTIDE SEQUENCE [LARGE SCALE GENOMIC DNA]</scope>
    <source>
        <strain evidence="5 6">CECT 8899</strain>
    </source>
</reference>
<feature type="domain" description="OmpA-like" evidence="4">
    <location>
        <begin position="407"/>
        <end position="530"/>
    </location>
</feature>
<proteinExistence type="predicted"/>
<dbReference type="Pfam" id="PF00691">
    <property type="entry name" value="OmpA"/>
    <property type="match status" value="1"/>
</dbReference>
<feature type="chain" id="PRO_5012127519" evidence="3">
    <location>
        <begin position="32"/>
        <end position="531"/>
    </location>
</feature>
<dbReference type="InterPro" id="IPR050811">
    <property type="entry name" value="Phosphate_ABC_transporter"/>
</dbReference>
<dbReference type="Gene3D" id="3.40.190.10">
    <property type="entry name" value="Periplasmic binding protein-like II"/>
    <property type="match status" value="2"/>
</dbReference>
<dbReference type="SUPFAM" id="SSF103088">
    <property type="entry name" value="OmpA-like"/>
    <property type="match status" value="1"/>
</dbReference>
<dbReference type="Pfam" id="PF12849">
    <property type="entry name" value="PBP_like_2"/>
    <property type="match status" value="1"/>
</dbReference>
<dbReference type="EMBL" id="FXZK01000001">
    <property type="protein sequence ID" value="SMY07112.1"/>
    <property type="molecule type" value="Genomic_DNA"/>
</dbReference>